<evidence type="ECO:0000256" key="8">
    <source>
        <dbReference type="ARBA" id="ARBA00023159"/>
    </source>
</evidence>
<organism evidence="13 14">
    <name type="scientific">Collinsella tanakaei YIT 12063</name>
    <dbReference type="NCBI Taxonomy" id="742742"/>
    <lineage>
        <taxon>Bacteria</taxon>
        <taxon>Bacillati</taxon>
        <taxon>Actinomycetota</taxon>
        <taxon>Coriobacteriia</taxon>
        <taxon>Coriobacteriales</taxon>
        <taxon>Coriobacteriaceae</taxon>
        <taxon>Collinsella</taxon>
    </lineage>
</organism>
<dbReference type="Gene3D" id="1.10.60.10">
    <property type="entry name" value="Iron dependent repressor, metal binding and dimerisation domain"/>
    <property type="match status" value="1"/>
</dbReference>
<keyword evidence="14" id="KW-1185">Reference proteome</keyword>
<gene>
    <name evidence="13" type="ORF">HMPREF9452_01725</name>
</gene>
<evidence type="ECO:0000313" key="13">
    <source>
        <dbReference type="EMBL" id="EGX69434.1"/>
    </source>
</evidence>
<dbReference type="PANTHER" id="PTHR33238">
    <property type="entry name" value="IRON (METAL) DEPENDENT REPRESSOR, DTXR FAMILY"/>
    <property type="match status" value="1"/>
</dbReference>
<dbReference type="Pfam" id="PF01325">
    <property type="entry name" value="Fe_dep_repress"/>
    <property type="match status" value="1"/>
</dbReference>
<keyword evidence="8" id="KW-0010">Activator</keyword>
<dbReference type="SUPFAM" id="SSF46785">
    <property type="entry name" value="Winged helix' DNA-binding domain"/>
    <property type="match status" value="1"/>
</dbReference>
<dbReference type="PATRIC" id="fig|742742.3.peg.1708"/>
<name>G1WKA5_9ACTN</name>
<dbReference type="InterPro" id="IPR001367">
    <property type="entry name" value="Fe_dep_repressor"/>
</dbReference>
<keyword evidence="6" id="KW-0805">Transcription regulation</keyword>
<reference evidence="13 14" key="1">
    <citation type="submission" date="2011-06" db="EMBL/GenBank/DDBJ databases">
        <title>The Genome Sequence of Collinsella tanakaei YIT 12063.</title>
        <authorList>
            <consortium name="The Broad Institute Genome Sequencing Platform"/>
            <person name="Earl A."/>
            <person name="Ward D."/>
            <person name="Feldgarden M."/>
            <person name="Gevers D."/>
            <person name="Morotomi M."/>
            <person name="Young S.K."/>
            <person name="Zeng Q."/>
            <person name="Gargeya S."/>
            <person name="Fitzgerald M."/>
            <person name="Haas B."/>
            <person name="Abouelleil A."/>
            <person name="Alvarado L."/>
            <person name="Arachchi H.M."/>
            <person name="Berlin A."/>
            <person name="Brown A."/>
            <person name="Chapman S.B."/>
            <person name="Chen Z."/>
            <person name="Dunbar C."/>
            <person name="Freedman E."/>
            <person name="Gearin G."/>
            <person name="Gellesch M."/>
            <person name="Goldberg J."/>
            <person name="Griggs A."/>
            <person name="Gujja S."/>
            <person name="Heiman D."/>
            <person name="Howarth C."/>
            <person name="Larson L."/>
            <person name="Lui A."/>
            <person name="MacDonald P.J.P."/>
            <person name="Mehta T."/>
            <person name="Montmayeur A."/>
            <person name="Murphy C."/>
            <person name="Neiman D."/>
            <person name="Pearson M."/>
            <person name="Priest M."/>
            <person name="Roberts A."/>
            <person name="Saif S."/>
            <person name="Shea T."/>
            <person name="Shenoy N."/>
            <person name="Sisk P."/>
            <person name="Stolte C."/>
            <person name="Sykes S."/>
            <person name="Wortman J."/>
            <person name="Nusbaum C."/>
            <person name="Birren B."/>
        </authorList>
    </citation>
    <scope>NUCLEOTIDE SEQUENCE [LARGE SCALE GENOMIC DNA]</scope>
    <source>
        <strain evidence="13 14">YIT 12063</strain>
    </source>
</reference>
<evidence type="ECO:0000256" key="4">
    <source>
        <dbReference type="ARBA" id="ARBA00022490"/>
    </source>
</evidence>
<comment type="subunit">
    <text evidence="3">Homodimer.</text>
</comment>
<dbReference type="GO" id="GO:0005737">
    <property type="term" value="C:cytoplasm"/>
    <property type="evidence" value="ECO:0007669"/>
    <property type="project" value="UniProtKB-SubCell"/>
</dbReference>
<sequence length="150" mass="16945">MRVKKGESRMDTTDSSRELHLTVANEDYLECMVRIEQEDGEHGGVRSVDIAQKLNVSKASVNKAVTALKGQGLVEQSHYGKVILTPEGRCVGEAVWYRHRLLRTFLMQELGVEYDRADSEACMMEHALSEDTMNRWLAYLEAQGVVVVDE</sequence>
<dbReference type="Pfam" id="PF02742">
    <property type="entry name" value="Fe_dep_repr_C"/>
    <property type="match status" value="1"/>
</dbReference>
<evidence type="ECO:0000313" key="14">
    <source>
        <dbReference type="Proteomes" id="UP000004830"/>
    </source>
</evidence>
<evidence type="ECO:0000256" key="1">
    <source>
        <dbReference type="ARBA" id="ARBA00004496"/>
    </source>
</evidence>
<dbReference type="SUPFAM" id="SSF47979">
    <property type="entry name" value="Iron-dependent repressor protein, dimerization domain"/>
    <property type="match status" value="1"/>
</dbReference>
<dbReference type="GO" id="GO:0003700">
    <property type="term" value="F:DNA-binding transcription factor activity"/>
    <property type="evidence" value="ECO:0007669"/>
    <property type="project" value="InterPro"/>
</dbReference>
<evidence type="ECO:0000256" key="11">
    <source>
        <dbReference type="ARBA" id="ARBA00032593"/>
    </source>
</evidence>
<evidence type="ECO:0000256" key="5">
    <source>
        <dbReference type="ARBA" id="ARBA00022491"/>
    </source>
</evidence>
<dbReference type="InterPro" id="IPR022687">
    <property type="entry name" value="HTH_DTXR"/>
</dbReference>
<dbReference type="STRING" id="742742.HMPREF9452_01725"/>
<dbReference type="GO" id="GO:0046983">
    <property type="term" value="F:protein dimerization activity"/>
    <property type="evidence" value="ECO:0007669"/>
    <property type="project" value="InterPro"/>
</dbReference>
<comment type="subcellular location">
    <subcellularLocation>
        <location evidence="1">Cytoplasm</location>
    </subcellularLocation>
</comment>
<evidence type="ECO:0000256" key="2">
    <source>
        <dbReference type="ARBA" id="ARBA00007871"/>
    </source>
</evidence>
<dbReference type="PROSITE" id="PS50944">
    <property type="entry name" value="HTH_DTXR"/>
    <property type="match status" value="1"/>
</dbReference>
<keyword evidence="5" id="KW-0678">Repressor</keyword>
<dbReference type="SMART" id="SM00529">
    <property type="entry name" value="HTH_DTXR"/>
    <property type="match status" value="1"/>
</dbReference>
<keyword evidence="7" id="KW-0238">DNA-binding</keyword>
<accession>G1WKA5</accession>
<dbReference type="AlphaFoldDB" id="G1WKA5"/>
<dbReference type="InterPro" id="IPR050536">
    <property type="entry name" value="DtxR_MntR_Metal-Reg"/>
</dbReference>
<feature type="domain" description="HTH dtxR-type" evidence="12">
    <location>
        <begin position="21"/>
        <end position="85"/>
    </location>
</feature>
<comment type="similarity">
    <text evidence="2">Belongs to the DtxR/MntR family.</text>
</comment>
<protein>
    <recommendedName>
        <fullName evidence="11">Manganese transport regulator</fullName>
    </recommendedName>
</protein>
<evidence type="ECO:0000256" key="10">
    <source>
        <dbReference type="ARBA" id="ARBA00023211"/>
    </source>
</evidence>
<keyword evidence="10" id="KW-0464">Manganese</keyword>
<dbReference type="GO" id="GO:0046914">
    <property type="term" value="F:transition metal ion binding"/>
    <property type="evidence" value="ECO:0007669"/>
    <property type="project" value="InterPro"/>
</dbReference>
<dbReference type="InterPro" id="IPR036421">
    <property type="entry name" value="Fe_dep_repressor_sf"/>
</dbReference>
<dbReference type="eggNOG" id="COG1321">
    <property type="taxonomic scope" value="Bacteria"/>
</dbReference>
<evidence type="ECO:0000256" key="9">
    <source>
        <dbReference type="ARBA" id="ARBA00023163"/>
    </source>
</evidence>
<proteinExistence type="inferred from homology"/>
<dbReference type="HOGENOM" id="CLU_069532_3_2_11"/>
<keyword evidence="9" id="KW-0804">Transcription</keyword>
<keyword evidence="4" id="KW-0963">Cytoplasm</keyword>
<dbReference type="InterPro" id="IPR036390">
    <property type="entry name" value="WH_DNA-bd_sf"/>
</dbReference>
<dbReference type="InterPro" id="IPR022689">
    <property type="entry name" value="Iron_dep_repressor"/>
</dbReference>
<dbReference type="EMBL" id="ADLS01000023">
    <property type="protein sequence ID" value="EGX69434.1"/>
    <property type="molecule type" value="Genomic_DNA"/>
</dbReference>
<dbReference type="InterPro" id="IPR036388">
    <property type="entry name" value="WH-like_DNA-bd_sf"/>
</dbReference>
<evidence type="ECO:0000256" key="6">
    <source>
        <dbReference type="ARBA" id="ARBA00023015"/>
    </source>
</evidence>
<evidence type="ECO:0000259" key="12">
    <source>
        <dbReference type="PROSITE" id="PS50944"/>
    </source>
</evidence>
<dbReference type="GO" id="GO:0003677">
    <property type="term" value="F:DNA binding"/>
    <property type="evidence" value="ECO:0007669"/>
    <property type="project" value="UniProtKB-KW"/>
</dbReference>
<dbReference type="PANTHER" id="PTHR33238:SF11">
    <property type="entry name" value="TRANSCRIPTIONAL REGULATOR MNTR"/>
    <property type="match status" value="1"/>
</dbReference>
<dbReference type="Proteomes" id="UP000004830">
    <property type="component" value="Unassembled WGS sequence"/>
</dbReference>
<comment type="caution">
    <text evidence="13">The sequence shown here is derived from an EMBL/GenBank/DDBJ whole genome shotgun (WGS) entry which is preliminary data.</text>
</comment>
<evidence type="ECO:0000256" key="3">
    <source>
        <dbReference type="ARBA" id="ARBA00011738"/>
    </source>
</evidence>
<evidence type="ECO:0000256" key="7">
    <source>
        <dbReference type="ARBA" id="ARBA00023125"/>
    </source>
</evidence>
<dbReference type="Gene3D" id="1.10.10.10">
    <property type="entry name" value="Winged helix-like DNA-binding domain superfamily/Winged helix DNA-binding domain"/>
    <property type="match status" value="1"/>
</dbReference>